<comment type="subcellular location">
    <subcellularLocation>
        <location evidence="1">Nucleus</location>
    </subcellularLocation>
</comment>
<sequence>MPPKNSTKEGDSANASNAPANGEGTGQGVAPEAPMSGSNTPVATPSGTPAPPPPSSRPGSVRPSPAVRGRGGAKPLPKFAGRRSATARAELEAAEAKKKQAEAKAAAEEAKKKAKEDRKFGYGRGRGGSRGAPRGGRGRGGHIGDRLREYSSEASGTFGGGQASADIRYARTSRPGGSGSGGGGGGGGSGGRSGGSGYLGGSGTKRESGDVEMGGMRTHIKTEDGGYISSDEDENEGDKRDVDRMQVIDLTGDQEPDLEDPFVPVRLSRVPHKERAVGIQAEESPEASDAAEAVPEKRKGKQRARDVEVTGTAAVPKRPTTYSSSDTEGEPQIKQEPTDDEQTRPTTPEPAVTQPAAGIVSPGAELLDSPERSRKAKEKIKENAEIPEEGDESDVERPPEPHFQTQAEKDEWIRFYDDKQKVRHELGRLVPKAISAPDADGDTAMAEETGHAKRAKARQEEREKHVYLFQFPPVLPDLKAVTIKDDPDATEPNGDGNGDAMDVEETNGAAATSTAPAASSGSTRPSLPSGQVGKLRVHKSGKTTLDWGGTSLVLNLGAEATFLQNVLIAKVPETKPKEGEQPPEDVEDANAMGMGLIRAKFVLTPDWNEILN</sequence>
<feature type="region of interest" description="Disordered" evidence="5">
    <location>
        <begin position="1"/>
        <end position="409"/>
    </location>
</feature>
<dbReference type="STRING" id="357750.A0A2S6CBV1"/>
<feature type="compositionally biased region" description="Basic and acidic residues" evidence="5">
    <location>
        <begin position="331"/>
        <end position="343"/>
    </location>
</feature>
<feature type="compositionally biased region" description="Basic and acidic residues" evidence="5">
    <location>
        <begin position="237"/>
        <end position="246"/>
    </location>
</feature>
<keyword evidence="7" id="KW-1185">Reference proteome</keyword>
<keyword evidence="3" id="KW-0804">Transcription</keyword>
<evidence type="ECO:0000256" key="2">
    <source>
        <dbReference type="ARBA" id="ARBA00022478"/>
    </source>
</evidence>
<comment type="caution">
    <text evidence="6">The sequence shown here is derived from an EMBL/GenBank/DDBJ whole genome shotgun (WGS) entry which is preliminary data.</text>
</comment>
<keyword evidence="4" id="KW-0539">Nucleus</keyword>
<feature type="compositionally biased region" description="Gly residues" evidence="5">
    <location>
        <begin position="176"/>
        <end position="203"/>
    </location>
</feature>
<evidence type="ECO:0000256" key="5">
    <source>
        <dbReference type="SAM" id="MobiDB-lite"/>
    </source>
</evidence>
<feature type="region of interest" description="Disordered" evidence="5">
    <location>
        <begin position="433"/>
        <end position="461"/>
    </location>
</feature>
<dbReference type="PANTHER" id="PTHR13408">
    <property type="entry name" value="DNA-DIRECTED RNA POLYMERASE III"/>
    <property type="match status" value="1"/>
</dbReference>
<name>A0A2S6CBV1_9PEZI</name>
<feature type="compositionally biased region" description="Basic and acidic residues" evidence="5">
    <location>
        <begin position="1"/>
        <end position="11"/>
    </location>
</feature>
<feature type="compositionally biased region" description="Basic and acidic residues" evidence="5">
    <location>
        <begin position="142"/>
        <end position="151"/>
    </location>
</feature>
<protein>
    <submittedName>
        <fullName evidence="6">Uncharacterized protein</fullName>
    </submittedName>
</protein>
<dbReference type="GO" id="GO:0005666">
    <property type="term" value="C:RNA polymerase III complex"/>
    <property type="evidence" value="ECO:0007669"/>
    <property type="project" value="InterPro"/>
</dbReference>
<dbReference type="OrthoDB" id="5836119at2759"/>
<evidence type="ECO:0000256" key="3">
    <source>
        <dbReference type="ARBA" id="ARBA00023163"/>
    </source>
</evidence>
<dbReference type="Proteomes" id="UP000237631">
    <property type="component" value="Unassembled WGS sequence"/>
</dbReference>
<proteinExistence type="predicted"/>
<evidence type="ECO:0000313" key="7">
    <source>
        <dbReference type="Proteomes" id="UP000237631"/>
    </source>
</evidence>
<dbReference type="PANTHER" id="PTHR13408:SF0">
    <property type="entry name" value="DNA-DIRECTED RNA POLYMERASE III SUBUNIT RPC4"/>
    <property type="match status" value="1"/>
</dbReference>
<accession>A0A2S6CBV1</accession>
<feature type="compositionally biased region" description="Gly residues" evidence="5">
    <location>
        <begin position="122"/>
        <end position="135"/>
    </location>
</feature>
<feature type="compositionally biased region" description="Basic and acidic residues" evidence="5">
    <location>
        <begin position="89"/>
        <end position="120"/>
    </location>
</feature>
<feature type="compositionally biased region" description="Acidic residues" evidence="5">
    <location>
        <begin position="385"/>
        <end position="394"/>
    </location>
</feature>
<feature type="compositionally biased region" description="Low complexity" evidence="5">
    <location>
        <begin position="57"/>
        <end position="68"/>
    </location>
</feature>
<feature type="compositionally biased region" description="Basic and acidic residues" evidence="5">
    <location>
        <begin position="369"/>
        <end position="384"/>
    </location>
</feature>
<dbReference type="Pfam" id="PF05132">
    <property type="entry name" value="RNA_pol_Rpc4"/>
    <property type="match status" value="1"/>
</dbReference>
<feature type="region of interest" description="Disordered" evidence="5">
    <location>
        <begin position="484"/>
        <end position="537"/>
    </location>
</feature>
<dbReference type="InterPro" id="IPR007811">
    <property type="entry name" value="RPC4"/>
</dbReference>
<organism evidence="6 7">
    <name type="scientific">Cercospora berteroae</name>
    <dbReference type="NCBI Taxonomy" id="357750"/>
    <lineage>
        <taxon>Eukaryota</taxon>
        <taxon>Fungi</taxon>
        <taxon>Dikarya</taxon>
        <taxon>Ascomycota</taxon>
        <taxon>Pezizomycotina</taxon>
        <taxon>Dothideomycetes</taxon>
        <taxon>Dothideomycetidae</taxon>
        <taxon>Mycosphaerellales</taxon>
        <taxon>Mycosphaerellaceae</taxon>
        <taxon>Cercospora</taxon>
    </lineage>
</organism>
<evidence type="ECO:0000256" key="1">
    <source>
        <dbReference type="ARBA" id="ARBA00004123"/>
    </source>
</evidence>
<gene>
    <name evidence="6" type="ORF">CBER1_02818</name>
</gene>
<feature type="compositionally biased region" description="Low complexity" evidence="5">
    <location>
        <begin position="508"/>
        <end position="526"/>
    </location>
</feature>
<dbReference type="GO" id="GO:0042797">
    <property type="term" value="P:tRNA transcription by RNA polymerase III"/>
    <property type="evidence" value="ECO:0007669"/>
    <property type="project" value="TreeGrafter"/>
</dbReference>
<reference evidence="7" key="1">
    <citation type="journal article" date="2017" name="bioRxiv">
        <title>Conservation of a gene cluster reveals novel cercosporin biosynthetic mechanisms and extends production to the genus Colletotrichum.</title>
        <authorList>
            <person name="de Jonge R."/>
            <person name="Ebert M.K."/>
            <person name="Huitt-Roehl C.R."/>
            <person name="Pal P."/>
            <person name="Suttle J.C."/>
            <person name="Spanner R.E."/>
            <person name="Neubauer J.D."/>
            <person name="Jurick W.M.II."/>
            <person name="Stott K.A."/>
            <person name="Secor G.A."/>
            <person name="Thomma B.P.H.J."/>
            <person name="Van de Peer Y."/>
            <person name="Townsend C.A."/>
            <person name="Bolton M.D."/>
        </authorList>
    </citation>
    <scope>NUCLEOTIDE SEQUENCE [LARGE SCALE GENOMIC DNA]</scope>
    <source>
        <strain evidence="7">CBS538.71</strain>
    </source>
</reference>
<keyword evidence="2" id="KW-0240">DNA-directed RNA polymerase</keyword>
<dbReference type="EMBL" id="PNEN01000499">
    <property type="protein sequence ID" value="PPJ57212.1"/>
    <property type="molecule type" value="Genomic_DNA"/>
</dbReference>
<evidence type="ECO:0000256" key="4">
    <source>
        <dbReference type="ARBA" id="ARBA00023242"/>
    </source>
</evidence>
<dbReference type="AlphaFoldDB" id="A0A2S6CBV1"/>
<dbReference type="GO" id="GO:0003677">
    <property type="term" value="F:DNA binding"/>
    <property type="evidence" value="ECO:0007669"/>
    <property type="project" value="InterPro"/>
</dbReference>
<evidence type="ECO:0000313" key="6">
    <source>
        <dbReference type="EMBL" id="PPJ57212.1"/>
    </source>
</evidence>